<keyword evidence="2" id="KW-1185">Reference proteome</keyword>
<comment type="caution">
    <text evidence="1">The sequence shown here is derived from an EMBL/GenBank/DDBJ whole genome shotgun (WGS) entry which is preliminary data.</text>
</comment>
<gene>
    <name evidence="1" type="ORF">GCM10010170_088990</name>
</gene>
<evidence type="ECO:0000313" key="2">
    <source>
        <dbReference type="Proteomes" id="UP001501444"/>
    </source>
</evidence>
<sequence>MHTVVPAPAGAEAPADGACAAAGADTLADTQITAAALSTTRSRMPASLAEPDRNWGCPARLSLAVIGQRNAA</sequence>
<protein>
    <submittedName>
        <fullName evidence="1">Uncharacterized protein</fullName>
    </submittedName>
</protein>
<reference evidence="1 2" key="1">
    <citation type="journal article" date="2019" name="Int. J. Syst. Evol. Microbiol.">
        <title>The Global Catalogue of Microorganisms (GCM) 10K type strain sequencing project: providing services to taxonomists for standard genome sequencing and annotation.</title>
        <authorList>
            <consortium name="The Broad Institute Genomics Platform"/>
            <consortium name="The Broad Institute Genome Sequencing Center for Infectious Disease"/>
            <person name="Wu L."/>
            <person name="Ma J."/>
        </authorList>
    </citation>
    <scope>NUCLEOTIDE SEQUENCE [LARGE SCALE GENOMIC DNA]</scope>
    <source>
        <strain evidence="1 2">JCM 3272</strain>
    </source>
</reference>
<dbReference type="Proteomes" id="UP001501444">
    <property type="component" value="Unassembled WGS sequence"/>
</dbReference>
<dbReference type="EMBL" id="BAAARV010000088">
    <property type="protein sequence ID" value="GAA2381310.1"/>
    <property type="molecule type" value="Genomic_DNA"/>
</dbReference>
<evidence type="ECO:0000313" key="1">
    <source>
        <dbReference type="EMBL" id="GAA2381310.1"/>
    </source>
</evidence>
<organism evidence="1 2">
    <name type="scientific">Dactylosporangium salmoneum</name>
    <dbReference type="NCBI Taxonomy" id="53361"/>
    <lineage>
        <taxon>Bacteria</taxon>
        <taxon>Bacillati</taxon>
        <taxon>Actinomycetota</taxon>
        <taxon>Actinomycetes</taxon>
        <taxon>Micromonosporales</taxon>
        <taxon>Micromonosporaceae</taxon>
        <taxon>Dactylosporangium</taxon>
    </lineage>
</organism>
<proteinExistence type="predicted"/>
<name>A0ABN3HIR2_9ACTN</name>
<accession>A0ABN3HIR2</accession>